<dbReference type="Pfam" id="PF02358">
    <property type="entry name" value="Trehalose_PPase"/>
    <property type="match status" value="1"/>
</dbReference>
<feature type="chain" id="PRO_5041960572" evidence="4">
    <location>
        <begin position="16"/>
        <end position="845"/>
    </location>
</feature>
<sequence>MTVFVVSLFLPYAVTRQNDSCGSSEVQSPAPARLPQCLNSLPSRRDGGCGSDTTLEVDTLSPGATTDNERIFTSDPRLPARKGVGYPFPPISQSDNWPRAKEEPQWSVITAKKGNDGLVDAIHSAADVGYLDDTMWVGTLGRQTDAIECCDRTAIERKLKDEYESLTVFVCDRDFDGHYTHFCKTILWPIFHYQVPDSPKNKAYEDCSWAYYVSVNQAFTERIAKNWKRGDSIWVQDYHLMLVPAMLRKILPDAHIGFFLHSAFPSSEVFRCLATRKELLEGMLGADLIGFQVAEYSGHFLRACGRILSVEATDAGIQLEDRFIKVGIFPIGIDPTTWDRRRQSADIRLWMDSIITAHRGKRLIVSCDKIDAVGGIRQKLLSYEHFLNTYPEWANQVVLIQVATSSTQQPELEASISDIAMRINSTYATLDHQPLVFLKQDLMFPQYLALITAADVLMITSLREGMNLISHEFVYCQDGRFNNKGYGSLILSEFTGSASLFGNHALLVNPWNVRQCADAMHTALIRDPRERKKDWEQLHQLVLDNSATNWVKSFKESMACVCHKQLSHRRMTKPCLAIASLKERYRQASRRMMFIQYEGALAPWGSPNNVFLATPQRTITTLTDLIDDSANDVYVMSSRMPEELERQFCRVIGVGLIAENGCFLRKPHANEWIQLVDQAYTDVWKDGPSHILKYFQERMEGSWIETRHYSLVFHYGSVADRELARRLTAECADQINDACESQGIHAVIFDSAMIVEPINTKKALAAEEVWRYVESSNNPKFDFLLTIGGNREDEHLFEWANELESTGVVDYTMTVTIGSHSAEAKTTLTQGVTGVLDCLQQLASC</sequence>
<feature type="region of interest" description="Disordered" evidence="3">
    <location>
        <begin position="83"/>
        <end position="102"/>
    </location>
</feature>
<dbReference type="InterPro" id="IPR003337">
    <property type="entry name" value="Trehalose_PPase"/>
</dbReference>
<feature type="signal peptide" evidence="4">
    <location>
        <begin position="1"/>
        <end position="15"/>
    </location>
</feature>
<dbReference type="InterPro" id="IPR001830">
    <property type="entry name" value="Glyco_trans_20"/>
</dbReference>
<evidence type="ECO:0000256" key="3">
    <source>
        <dbReference type="SAM" id="MobiDB-lite"/>
    </source>
</evidence>
<comment type="similarity">
    <text evidence="1">In the N-terminal section; belongs to the glycosyltransferase 20 family.</text>
</comment>
<dbReference type="InterPro" id="IPR023214">
    <property type="entry name" value="HAD_sf"/>
</dbReference>
<evidence type="ECO:0000256" key="1">
    <source>
        <dbReference type="ARBA" id="ARBA00005409"/>
    </source>
</evidence>
<dbReference type="InterPro" id="IPR036412">
    <property type="entry name" value="HAD-like_sf"/>
</dbReference>
<dbReference type="FunFam" id="3.40.50.2000:FF:000099">
    <property type="entry name" value="Alpha,alpha-trehalose phosphate synthase subunit, putative"/>
    <property type="match status" value="1"/>
</dbReference>
<dbReference type="SUPFAM" id="SSF56784">
    <property type="entry name" value="HAD-like"/>
    <property type="match status" value="1"/>
</dbReference>
<dbReference type="GO" id="GO:0005992">
    <property type="term" value="P:trehalose biosynthetic process"/>
    <property type="evidence" value="ECO:0007669"/>
    <property type="project" value="InterPro"/>
</dbReference>
<organism evidence="5 6">
    <name type="scientific">Penicillium canescens</name>
    <dbReference type="NCBI Taxonomy" id="5083"/>
    <lineage>
        <taxon>Eukaryota</taxon>
        <taxon>Fungi</taxon>
        <taxon>Dikarya</taxon>
        <taxon>Ascomycota</taxon>
        <taxon>Pezizomycotina</taxon>
        <taxon>Eurotiomycetes</taxon>
        <taxon>Eurotiomycetidae</taxon>
        <taxon>Eurotiales</taxon>
        <taxon>Aspergillaceae</taxon>
        <taxon>Penicillium</taxon>
    </lineage>
</organism>
<reference evidence="5" key="2">
    <citation type="submission" date="2023-01" db="EMBL/GenBank/DDBJ databases">
        <authorList>
            <person name="Petersen C."/>
        </authorList>
    </citation>
    <scope>NUCLEOTIDE SEQUENCE</scope>
    <source>
        <strain evidence="5">IBT 15450</strain>
    </source>
</reference>
<accession>A0AAD6N2D5</accession>
<evidence type="ECO:0000313" key="6">
    <source>
        <dbReference type="Proteomes" id="UP001219568"/>
    </source>
</evidence>
<dbReference type="SUPFAM" id="SSF53756">
    <property type="entry name" value="UDP-Glycosyltransferase/glycogen phosphorylase"/>
    <property type="match status" value="1"/>
</dbReference>
<dbReference type="CDD" id="cd03788">
    <property type="entry name" value="GT20_TPS"/>
    <property type="match status" value="1"/>
</dbReference>
<protein>
    <submittedName>
        <fullName evidence="5">Uncharacterized protein</fullName>
    </submittedName>
</protein>
<dbReference type="Pfam" id="PF00982">
    <property type="entry name" value="Glyco_transf_20"/>
    <property type="match status" value="1"/>
</dbReference>
<dbReference type="PANTHER" id="PTHR10788">
    <property type="entry name" value="TREHALOSE-6-PHOSPHATE SYNTHASE"/>
    <property type="match status" value="1"/>
</dbReference>
<dbReference type="EMBL" id="JAQJZL010000016">
    <property type="protein sequence ID" value="KAJ6022704.1"/>
    <property type="molecule type" value="Genomic_DNA"/>
</dbReference>
<gene>
    <name evidence="5" type="ORF">N7460_013099</name>
</gene>
<reference evidence="5" key="1">
    <citation type="journal article" date="2023" name="IMA Fungus">
        <title>Comparative genomic study of the Penicillium genus elucidates a diverse pangenome and 15 lateral gene transfer events.</title>
        <authorList>
            <person name="Petersen C."/>
            <person name="Sorensen T."/>
            <person name="Nielsen M.R."/>
            <person name="Sondergaard T.E."/>
            <person name="Sorensen J.L."/>
            <person name="Fitzpatrick D.A."/>
            <person name="Frisvad J.C."/>
            <person name="Nielsen K.L."/>
        </authorList>
    </citation>
    <scope>NUCLEOTIDE SEQUENCE</scope>
    <source>
        <strain evidence="5">IBT 15450</strain>
    </source>
</reference>
<name>A0AAD6N2D5_PENCN</name>
<comment type="caution">
    <text evidence="5">The sequence shown here is derived from an EMBL/GenBank/DDBJ whole genome shotgun (WGS) entry which is preliminary data.</text>
</comment>
<dbReference type="FunFam" id="3.30.70.1020:FF:000001">
    <property type="entry name" value="Alpha,alpha-trehalose-phosphate synthase [UDP-forming] 1"/>
    <property type="match status" value="1"/>
</dbReference>
<proteinExistence type="inferred from homology"/>
<evidence type="ECO:0000256" key="2">
    <source>
        <dbReference type="ARBA" id="ARBA00022553"/>
    </source>
</evidence>
<evidence type="ECO:0000256" key="4">
    <source>
        <dbReference type="SAM" id="SignalP"/>
    </source>
</evidence>
<keyword evidence="2" id="KW-0597">Phosphoprotein</keyword>
<keyword evidence="6" id="KW-1185">Reference proteome</keyword>
<evidence type="ECO:0000313" key="5">
    <source>
        <dbReference type="EMBL" id="KAJ6022704.1"/>
    </source>
</evidence>
<dbReference type="PANTHER" id="PTHR10788:SF15">
    <property type="entry name" value="TREHALOSE SYNTHASE COMPLEX REGULATORY SUBUNIT TPS3-RELATED"/>
    <property type="match status" value="1"/>
</dbReference>
<dbReference type="GO" id="GO:0003825">
    <property type="term" value="F:alpha,alpha-trehalose-phosphate synthase (UDP-forming) activity"/>
    <property type="evidence" value="ECO:0007669"/>
    <property type="project" value="TreeGrafter"/>
</dbReference>
<dbReference type="GO" id="GO:0005829">
    <property type="term" value="C:cytosol"/>
    <property type="evidence" value="ECO:0007669"/>
    <property type="project" value="TreeGrafter"/>
</dbReference>
<dbReference type="Gene3D" id="3.30.70.1020">
    <property type="entry name" value="Trehalose-6-phosphate phosphatase related protein, domain 2"/>
    <property type="match status" value="1"/>
</dbReference>
<dbReference type="Gene3D" id="3.40.50.2000">
    <property type="entry name" value="Glycogen Phosphorylase B"/>
    <property type="match status" value="2"/>
</dbReference>
<dbReference type="AlphaFoldDB" id="A0AAD6N2D5"/>
<dbReference type="GO" id="GO:0004805">
    <property type="term" value="F:trehalose-phosphatase activity"/>
    <property type="evidence" value="ECO:0007669"/>
    <property type="project" value="TreeGrafter"/>
</dbReference>
<keyword evidence="4" id="KW-0732">Signal</keyword>
<dbReference type="Proteomes" id="UP001219568">
    <property type="component" value="Unassembled WGS sequence"/>
</dbReference>
<dbReference type="GO" id="GO:0005946">
    <property type="term" value="C:alpha,alpha-trehalose-phosphate synthase complex (UDP-forming)"/>
    <property type="evidence" value="ECO:0007669"/>
    <property type="project" value="TreeGrafter"/>
</dbReference>
<dbReference type="Gene3D" id="3.40.50.1000">
    <property type="entry name" value="HAD superfamily/HAD-like"/>
    <property type="match status" value="1"/>
</dbReference>